<sequence length="142" mass="16010">MIGPVQGSDLEGQVFLLHNVLLLNSEIDCLLLYSHGMIVLDLKAYLGEVRGEEEDLRKIDAWSYFLRGSTYPDGQIDRAVVTWFRVVIRETLVDQIRLVNSGYTLRFGDLVAIAEALRPPQEGGVFHFQPTPPSSAHTRRTL</sequence>
<protein>
    <recommendedName>
        <fullName evidence="1">NERD domain-containing protein</fullName>
    </recommendedName>
</protein>
<dbReference type="InterPro" id="IPR011528">
    <property type="entry name" value="NERD"/>
</dbReference>
<evidence type="ECO:0000313" key="2">
    <source>
        <dbReference type="EMBL" id="ACL17200.1"/>
    </source>
</evidence>
<organism evidence="2 3">
    <name type="scientific">Methanosphaerula palustris (strain ATCC BAA-1556 / DSM 19958 / E1-9c)</name>
    <dbReference type="NCBI Taxonomy" id="521011"/>
    <lineage>
        <taxon>Archaea</taxon>
        <taxon>Methanobacteriati</taxon>
        <taxon>Methanobacteriota</taxon>
        <taxon>Stenosarchaea group</taxon>
        <taxon>Methanomicrobia</taxon>
        <taxon>Methanomicrobiales</taxon>
        <taxon>Methanoregulaceae</taxon>
        <taxon>Methanosphaerula</taxon>
    </lineage>
</organism>
<proteinExistence type="predicted"/>
<dbReference type="Pfam" id="PF08378">
    <property type="entry name" value="NERD"/>
    <property type="match status" value="1"/>
</dbReference>
<dbReference type="PROSITE" id="PS50965">
    <property type="entry name" value="NERD"/>
    <property type="match status" value="1"/>
</dbReference>
<dbReference type="HOGENOM" id="CLU_1811459_0_0_2"/>
<dbReference type="RefSeq" id="WP_012618519.1">
    <property type="nucleotide sequence ID" value="NC_011832.1"/>
</dbReference>
<dbReference type="EMBL" id="CP001338">
    <property type="protein sequence ID" value="ACL17200.1"/>
    <property type="molecule type" value="Genomic_DNA"/>
</dbReference>
<dbReference type="STRING" id="521011.Mpal_1895"/>
<dbReference type="Proteomes" id="UP000002457">
    <property type="component" value="Chromosome"/>
</dbReference>
<evidence type="ECO:0000313" key="3">
    <source>
        <dbReference type="Proteomes" id="UP000002457"/>
    </source>
</evidence>
<reference evidence="2 3" key="1">
    <citation type="journal article" date="2015" name="Genome Announc.">
        <title>Complete Genome Sequence of Methanosphaerula palustris E1-9CT, a Hydrogenotrophic Methanogen Isolated from a Minerotrophic Fen Peatland.</title>
        <authorList>
            <person name="Cadillo-Quiroz H."/>
            <person name="Browne P."/>
            <person name="Kyrpides N."/>
            <person name="Woyke T."/>
            <person name="Goodwin L."/>
            <person name="Detter C."/>
            <person name="Yavitt J.B."/>
            <person name="Zinder S.H."/>
        </authorList>
    </citation>
    <scope>NUCLEOTIDE SEQUENCE [LARGE SCALE GENOMIC DNA]</scope>
    <source>
        <strain evidence="3">ATCC BAA-1556 / DSM 19958 / E1-9c</strain>
    </source>
</reference>
<dbReference type="KEGG" id="mpl:Mpal_1895"/>
<gene>
    <name evidence="2" type="ordered locus">Mpal_1895</name>
</gene>
<dbReference type="GeneID" id="7272712"/>
<accession>B8GKQ4</accession>
<keyword evidence="3" id="KW-1185">Reference proteome</keyword>
<dbReference type="AlphaFoldDB" id="B8GKQ4"/>
<evidence type="ECO:0000259" key="1">
    <source>
        <dbReference type="PROSITE" id="PS50965"/>
    </source>
</evidence>
<name>B8GKQ4_METPE</name>
<feature type="domain" description="NERD" evidence="1">
    <location>
        <begin position="1"/>
        <end position="106"/>
    </location>
</feature>